<reference evidence="1" key="1">
    <citation type="submission" date="2012-11" db="EMBL/GenBank/DDBJ databases">
        <title>The Vampirome: Transcriptome and Proteome Analysis of the Submandibular and Accessory Glands of the Vampire Bat and Vector of Human Rabies, Desmodus rotundus.</title>
        <authorList>
            <person name="Francischetti I.M.B."/>
            <person name="Assumpcao T.C.F."/>
            <person name="Ma D."/>
            <person name="Vicente E.C."/>
            <person name="Ribeiro J.M.C."/>
        </authorList>
    </citation>
    <scope>NUCLEOTIDE SEQUENCE</scope>
    <source>
        <tissue evidence="1">Salivary gland</tissue>
    </source>
</reference>
<dbReference type="AlphaFoldDB" id="K9IFR2"/>
<protein>
    <submittedName>
        <fullName evidence="1">Uncharacterized protein</fullName>
    </submittedName>
</protein>
<sequence>MHLNTAVSNDGILICLFKVLAVEMVHAYIHVCIHTVYICSVSFESCSGVFNAQSGIILYKSFCNILFLFNDML</sequence>
<dbReference type="EMBL" id="GABZ01008760">
    <property type="protein sequence ID" value="JAA44765.1"/>
    <property type="molecule type" value="mRNA"/>
</dbReference>
<name>K9IFR2_DESRO</name>
<evidence type="ECO:0000313" key="1">
    <source>
        <dbReference type="EMBL" id="JAA44765.1"/>
    </source>
</evidence>
<proteinExistence type="evidence at transcript level"/>
<accession>K9IFR2</accession>
<organism evidence="1">
    <name type="scientific">Desmodus rotundus</name>
    <name type="common">Vampire bat</name>
    <dbReference type="NCBI Taxonomy" id="9430"/>
    <lineage>
        <taxon>Eukaryota</taxon>
        <taxon>Metazoa</taxon>
        <taxon>Chordata</taxon>
        <taxon>Craniata</taxon>
        <taxon>Vertebrata</taxon>
        <taxon>Euteleostomi</taxon>
        <taxon>Mammalia</taxon>
        <taxon>Eutheria</taxon>
        <taxon>Laurasiatheria</taxon>
        <taxon>Chiroptera</taxon>
        <taxon>Yangochiroptera</taxon>
        <taxon>Phyllostomidae</taxon>
        <taxon>Desmodontinae</taxon>
        <taxon>Desmodus</taxon>
    </lineage>
</organism>